<dbReference type="PROSITE" id="PS51257">
    <property type="entry name" value="PROKAR_LIPOPROTEIN"/>
    <property type="match status" value="1"/>
</dbReference>
<protein>
    <submittedName>
        <fullName evidence="2">PqiC family protein</fullName>
    </submittedName>
</protein>
<dbReference type="Gene3D" id="3.40.50.10610">
    <property type="entry name" value="ABC-type transport auxiliary lipoprotein component"/>
    <property type="match status" value="1"/>
</dbReference>
<dbReference type="InterPro" id="IPR005586">
    <property type="entry name" value="ABC_trans_aux"/>
</dbReference>
<dbReference type="Proteomes" id="UP001331561">
    <property type="component" value="Unassembled WGS sequence"/>
</dbReference>
<proteinExistence type="predicted"/>
<dbReference type="EMBL" id="JAYXHS010000002">
    <property type="protein sequence ID" value="MEC5386399.1"/>
    <property type="molecule type" value="Genomic_DNA"/>
</dbReference>
<dbReference type="Pfam" id="PF03886">
    <property type="entry name" value="ABC_trans_aux"/>
    <property type="match status" value="1"/>
</dbReference>
<keyword evidence="3" id="KW-1185">Reference proteome</keyword>
<dbReference type="RefSeq" id="WP_327599366.1">
    <property type="nucleotide sequence ID" value="NZ_JAYXHS010000002.1"/>
</dbReference>
<evidence type="ECO:0000313" key="2">
    <source>
        <dbReference type="EMBL" id="MEC5386399.1"/>
    </source>
</evidence>
<name>A0ABU6K487_9RHOO</name>
<sequence length="203" mass="21893">MTTTRDGLRIRQCVRVATLGVCLLLGACASPNVRYYALSSPPQPAGQASPAVSIAVGPATVAEAIDRPQLVVRRSATKLDVLEEDRWVDTPKREIPRVLAANLASLIPAAQVAAYPQQAAASAAWHILLDVQSFEAMPGDAVSIELVYTLRRESDGQRRSWRISQREPMQGTTPEAVVAAWSRALAQLAVQMAEQLKRAGVTN</sequence>
<gene>
    <name evidence="2" type="ORF">VVD49_11740</name>
</gene>
<evidence type="ECO:0000259" key="1">
    <source>
        <dbReference type="Pfam" id="PF03886"/>
    </source>
</evidence>
<dbReference type="SUPFAM" id="SSF159594">
    <property type="entry name" value="XCC0632-like"/>
    <property type="match status" value="1"/>
</dbReference>
<evidence type="ECO:0000313" key="3">
    <source>
        <dbReference type="Proteomes" id="UP001331561"/>
    </source>
</evidence>
<accession>A0ABU6K487</accession>
<organism evidence="2 3">
    <name type="scientific">Uliginosibacterium silvisoli</name>
    <dbReference type="NCBI Taxonomy" id="3114758"/>
    <lineage>
        <taxon>Bacteria</taxon>
        <taxon>Pseudomonadati</taxon>
        <taxon>Pseudomonadota</taxon>
        <taxon>Betaproteobacteria</taxon>
        <taxon>Rhodocyclales</taxon>
        <taxon>Zoogloeaceae</taxon>
        <taxon>Uliginosibacterium</taxon>
    </lineage>
</organism>
<feature type="domain" description="ABC-type transport auxiliary lipoprotein component" evidence="1">
    <location>
        <begin position="36"/>
        <end position="193"/>
    </location>
</feature>
<comment type="caution">
    <text evidence="2">The sequence shown here is derived from an EMBL/GenBank/DDBJ whole genome shotgun (WGS) entry which is preliminary data.</text>
</comment>
<reference evidence="2 3" key="1">
    <citation type="submission" date="2024-01" db="EMBL/GenBank/DDBJ databases">
        <title>Uliginosibacterium soil sp. nov.</title>
        <authorList>
            <person name="Lv Y."/>
        </authorList>
    </citation>
    <scope>NUCLEOTIDE SEQUENCE [LARGE SCALE GENOMIC DNA]</scope>
    <source>
        <strain evidence="2 3">H3</strain>
    </source>
</reference>